<sequence>CNLKKNKPNYYTDTMSFSYTDTMSFSEDLNVSDEEFNPSDIETTKIAYNYLAIQGTSVPCKEMFSIAAKTITKIRNRLFPETA</sequence>
<reference evidence="1" key="1">
    <citation type="submission" date="2021-06" db="EMBL/GenBank/DDBJ databases">
        <authorList>
            <person name="Kallberg Y."/>
            <person name="Tangrot J."/>
            <person name="Rosling A."/>
        </authorList>
    </citation>
    <scope>NUCLEOTIDE SEQUENCE</scope>
    <source>
        <strain evidence="1">MA461A</strain>
    </source>
</reference>
<dbReference type="EMBL" id="CAJVQC010045776">
    <property type="protein sequence ID" value="CAG8781900.1"/>
    <property type="molecule type" value="Genomic_DNA"/>
</dbReference>
<gene>
    <name evidence="1" type="ORF">RPERSI_LOCUS17715</name>
</gene>
<dbReference type="Proteomes" id="UP000789920">
    <property type="component" value="Unassembled WGS sequence"/>
</dbReference>
<keyword evidence="2" id="KW-1185">Reference proteome</keyword>
<accession>A0ACA9R959</accession>
<comment type="caution">
    <text evidence="1">The sequence shown here is derived from an EMBL/GenBank/DDBJ whole genome shotgun (WGS) entry which is preliminary data.</text>
</comment>
<proteinExistence type="predicted"/>
<feature type="non-terminal residue" evidence="1">
    <location>
        <position position="83"/>
    </location>
</feature>
<feature type="non-terminal residue" evidence="1">
    <location>
        <position position="1"/>
    </location>
</feature>
<organism evidence="1 2">
    <name type="scientific">Racocetra persica</name>
    <dbReference type="NCBI Taxonomy" id="160502"/>
    <lineage>
        <taxon>Eukaryota</taxon>
        <taxon>Fungi</taxon>
        <taxon>Fungi incertae sedis</taxon>
        <taxon>Mucoromycota</taxon>
        <taxon>Glomeromycotina</taxon>
        <taxon>Glomeromycetes</taxon>
        <taxon>Diversisporales</taxon>
        <taxon>Gigasporaceae</taxon>
        <taxon>Racocetra</taxon>
    </lineage>
</organism>
<protein>
    <submittedName>
        <fullName evidence="1">28212_t:CDS:1</fullName>
    </submittedName>
</protein>
<evidence type="ECO:0000313" key="1">
    <source>
        <dbReference type="EMBL" id="CAG8781900.1"/>
    </source>
</evidence>
<name>A0ACA9R959_9GLOM</name>
<evidence type="ECO:0000313" key="2">
    <source>
        <dbReference type="Proteomes" id="UP000789920"/>
    </source>
</evidence>